<evidence type="ECO:0000313" key="3">
    <source>
        <dbReference type="Proteomes" id="UP000238801"/>
    </source>
</evidence>
<proteinExistence type="predicted"/>
<keyword evidence="3" id="KW-1185">Reference proteome</keyword>
<evidence type="ECO:0000256" key="1">
    <source>
        <dbReference type="SAM" id="Phobius"/>
    </source>
</evidence>
<protein>
    <submittedName>
        <fullName evidence="2">Uncharacterized protein</fullName>
    </submittedName>
</protein>
<keyword evidence="1" id="KW-0812">Transmembrane</keyword>
<feature type="transmembrane region" description="Helical" evidence="1">
    <location>
        <begin position="26"/>
        <end position="48"/>
    </location>
</feature>
<sequence length="55" mass="5386">MNSIVRTCLGGSRALGLAARLNGDRVLATTVLLGALALGAQVASVIVATGSSTAF</sequence>
<accession>A0A2T0X837</accession>
<comment type="caution">
    <text evidence="2">The sequence shown here is derived from an EMBL/GenBank/DDBJ whole genome shotgun (WGS) entry which is preliminary data.</text>
</comment>
<keyword evidence="1" id="KW-0472">Membrane</keyword>
<dbReference type="EMBL" id="PVTT01000001">
    <property type="protein sequence ID" value="PRY95093.1"/>
    <property type="molecule type" value="Genomic_DNA"/>
</dbReference>
<dbReference type="AlphaFoldDB" id="A0A2T0X837"/>
<dbReference type="RefSeq" id="WP_158259347.1">
    <property type="nucleotide sequence ID" value="NZ_PVTT01000001.1"/>
</dbReference>
<gene>
    <name evidence="2" type="ORF">BCF33_0706</name>
</gene>
<name>A0A2T0X837_9RHOB</name>
<keyword evidence="1" id="KW-1133">Transmembrane helix</keyword>
<evidence type="ECO:0000313" key="2">
    <source>
        <dbReference type="EMBL" id="PRY95093.1"/>
    </source>
</evidence>
<dbReference type="Proteomes" id="UP000238801">
    <property type="component" value="Unassembled WGS sequence"/>
</dbReference>
<reference evidence="2 3" key="1">
    <citation type="submission" date="2018-03" db="EMBL/GenBank/DDBJ databases">
        <title>Genomic Encyclopedia of Archaeal and Bacterial Type Strains, Phase II (KMG-II): from individual species to whole genera.</title>
        <authorList>
            <person name="Goeker M."/>
        </authorList>
    </citation>
    <scope>NUCLEOTIDE SEQUENCE [LARGE SCALE GENOMIC DNA]</scope>
    <source>
        <strain evidence="2 3">DSM 29318</strain>
    </source>
</reference>
<organism evidence="2 3">
    <name type="scientific">Hasllibacter halocynthiae</name>
    <dbReference type="NCBI Taxonomy" id="595589"/>
    <lineage>
        <taxon>Bacteria</taxon>
        <taxon>Pseudomonadati</taxon>
        <taxon>Pseudomonadota</taxon>
        <taxon>Alphaproteobacteria</taxon>
        <taxon>Rhodobacterales</taxon>
        <taxon>Roseobacteraceae</taxon>
        <taxon>Hasllibacter</taxon>
    </lineage>
</organism>